<evidence type="ECO:0000256" key="7">
    <source>
        <dbReference type="ARBA" id="ARBA00023329"/>
    </source>
</evidence>
<evidence type="ECO:0000259" key="8">
    <source>
        <dbReference type="PROSITE" id="PS50195"/>
    </source>
</evidence>
<comment type="caution">
    <text evidence="9">The sequence shown here is derived from an EMBL/GenBank/DDBJ whole genome shotgun (WGS) entry which is preliminary data.</text>
</comment>
<reference evidence="9 10" key="1">
    <citation type="journal article" date="2018" name="Mol. Genet. Genomics">
        <title>The red deer Cervus elaphus genome CerEla1.0: sequencing, annotating, genes, and chromosomes.</title>
        <authorList>
            <person name="Bana N.A."/>
            <person name="Nyiri A."/>
            <person name="Nagy J."/>
            <person name="Frank K."/>
            <person name="Nagy T."/>
            <person name="Steger V."/>
            <person name="Schiller M."/>
            <person name="Lakatos P."/>
            <person name="Sugar L."/>
            <person name="Horn P."/>
            <person name="Barta E."/>
            <person name="Orosz L."/>
        </authorList>
    </citation>
    <scope>NUCLEOTIDE SEQUENCE [LARGE SCALE GENOMIC DNA]</scope>
    <source>
        <strain evidence="9">Hungarian</strain>
    </source>
</reference>
<keyword evidence="10" id="KW-1185">Reference proteome</keyword>
<dbReference type="Pfam" id="PF00787">
    <property type="entry name" value="PX"/>
    <property type="match status" value="1"/>
</dbReference>
<keyword evidence="3" id="KW-0813">Transport</keyword>
<evidence type="ECO:0000256" key="2">
    <source>
        <dbReference type="ARBA" id="ARBA00010883"/>
    </source>
</evidence>
<dbReference type="GO" id="GO:1901981">
    <property type="term" value="F:phosphatidylinositol phosphate binding"/>
    <property type="evidence" value="ECO:0007669"/>
    <property type="project" value="TreeGrafter"/>
</dbReference>
<gene>
    <name evidence="9" type="ORF">Celaphus_00010808</name>
</gene>
<proteinExistence type="inferred from homology"/>
<comment type="subcellular location">
    <subcellularLocation>
        <location evidence="1">Cytoplasmic vesicle membrane</location>
        <topology evidence="1">Peripheral membrane protein</topology>
        <orientation evidence="1">Cytoplasmic side</orientation>
    </subcellularLocation>
</comment>
<keyword evidence="5" id="KW-0446">Lipid-binding</keyword>
<dbReference type="Proteomes" id="UP000242450">
    <property type="component" value="Chromosome 14"/>
</dbReference>
<name>A0A212CQK8_CEREH</name>
<dbReference type="InterPro" id="IPR001683">
    <property type="entry name" value="PX_dom"/>
</dbReference>
<feature type="non-terminal residue" evidence="9">
    <location>
        <position position="126"/>
    </location>
</feature>
<dbReference type="GO" id="GO:0015031">
    <property type="term" value="P:protein transport"/>
    <property type="evidence" value="ECO:0007669"/>
    <property type="project" value="UniProtKB-KW"/>
</dbReference>
<comment type="similarity">
    <text evidence="2">Belongs to the sorting nexin family.</text>
</comment>
<evidence type="ECO:0000256" key="5">
    <source>
        <dbReference type="ARBA" id="ARBA00023121"/>
    </source>
</evidence>
<dbReference type="Gene3D" id="3.30.1520.10">
    <property type="entry name" value="Phox-like domain"/>
    <property type="match status" value="1"/>
</dbReference>
<dbReference type="SUPFAM" id="SSF64268">
    <property type="entry name" value="PX domain"/>
    <property type="match status" value="1"/>
</dbReference>
<evidence type="ECO:0000256" key="3">
    <source>
        <dbReference type="ARBA" id="ARBA00022448"/>
    </source>
</evidence>
<dbReference type="GO" id="GO:0030659">
    <property type="term" value="C:cytoplasmic vesicle membrane"/>
    <property type="evidence" value="ECO:0007669"/>
    <property type="project" value="UniProtKB-SubCell"/>
</dbReference>
<keyword evidence="6" id="KW-0472">Membrane</keyword>
<dbReference type="InterPro" id="IPR036871">
    <property type="entry name" value="PX_dom_sf"/>
</dbReference>
<sequence>MNGRKHFAGKRYSEFHALHKKLKKGIKTPEIPSKHVRNWVPKVRTAMTRFETYLQAVILENEELPELFLDFLNVQHFPSLPKTESCGSFDETESEEDAYILPAASDFPNVVTEGVLHEIFYPHLQP</sequence>
<evidence type="ECO:0000313" key="10">
    <source>
        <dbReference type="Proteomes" id="UP000242450"/>
    </source>
</evidence>
<evidence type="ECO:0000256" key="6">
    <source>
        <dbReference type="ARBA" id="ARBA00023136"/>
    </source>
</evidence>
<dbReference type="EMBL" id="MKHE01000014">
    <property type="protein sequence ID" value="OWK08319.1"/>
    <property type="molecule type" value="Genomic_DNA"/>
</dbReference>
<dbReference type="OrthoDB" id="93876at2759"/>
<evidence type="ECO:0000313" key="9">
    <source>
        <dbReference type="EMBL" id="OWK08319.1"/>
    </source>
</evidence>
<dbReference type="PANTHER" id="PTHR15813">
    <property type="entry name" value="SORTING NEXIN-22 AND 24"/>
    <property type="match status" value="1"/>
</dbReference>
<keyword evidence="4" id="KW-0653">Protein transport</keyword>
<accession>A0A212CQK8</accession>
<dbReference type="PANTHER" id="PTHR15813:SF10">
    <property type="entry name" value="SORTING NEXIN-24"/>
    <property type="match status" value="1"/>
</dbReference>
<dbReference type="InterPro" id="IPR052467">
    <property type="entry name" value="Sorting_nexin_PX-domain"/>
</dbReference>
<evidence type="ECO:0000256" key="4">
    <source>
        <dbReference type="ARBA" id="ARBA00022927"/>
    </source>
</evidence>
<organism evidence="9 10">
    <name type="scientific">Cervus elaphus hippelaphus</name>
    <name type="common">European red deer</name>
    <dbReference type="NCBI Taxonomy" id="46360"/>
    <lineage>
        <taxon>Eukaryota</taxon>
        <taxon>Metazoa</taxon>
        <taxon>Chordata</taxon>
        <taxon>Craniata</taxon>
        <taxon>Vertebrata</taxon>
        <taxon>Euteleostomi</taxon>
        <taxon>Mammalia</taxon>
        <taxon>Eutheria</taxon>
        <taxon>Laurasiatheria</taxon>
        <taxon>Artiodactyla</taxon>
        <taxon>Ruminantia</taxon>
        <taxon>Pecora</taxon>
        <taxon>Cervidae</taxon>
        <taxon>Cervinae</taxon>
        <taxon>Cervus</taxon>
    </lineage>
</organism>
<keyword evidence="7" id="KW-0968">Cytoplasmic vesicle</keyword>
<feature type="domain" description="PX" evidence="8">
    <location>
        <begin position="1"/>
        <end position="84"/>
    </location>
</feature>
<dbReference type="AlphaFoldDB" id="A0A212CQK8"/>
<protein>
    <recommendedName>
        <fullName evidence="8">PX domain-containing protein</fullName>
    </recommendedName>
</protein>
<evidence type="ECO:0000256" key="1">
    <source>
        <dbReference type="ARBA" id="ARBA00004180"/>
    </source>
</evidence>
<dbReference type="PROSITE" id="PS50195">
    <property type="entry name" value="PX"/>
    <property type="match status" value="1"/>
</dbReference>